<dbReference type="EMBL" id="JAGTXO010000017">
    <property type="protein sequence ID" value="KAG8463103.1"/>
    <property type="molecule type" value="Genomic_DNA"/>
</dbReference>
<dbReference type="PANTHER" id="PTHR13037:SF24">
    <property type="entry name" value="POLYCOMB PROTEIN PCL-RELATED"/>
    <property type="match status" value="1"/>
</dbReference>
<proteinExistence type="predicted"/>
<evidence type="ECO:0000313" key="5">
    <source>
        <dbReference type="Proteomes" id="UP000751190"/>
    </source>
</evidence>
<evidence type="ECO:0000313" key="4">
    <source>
        <dbReference type="EMBL" id="KAG8463103.1"/>
    </source>
</evidence>
<protein>
    <submittedName>
        <fullName evidence="4">Uncharacterized protein</fullName>
    </submittedName>
</protein>
<accession>A0A8J6CD26</accession>
<sequence length="771" mass="76060">MMAVFLPTLAFASRPLPTHPHLHEPLGSPAFVSLDHPHVLEPLGSPALAALAALTDSSGLAELALPRTERLAPPAAEPRLAREEWPWFVAQPDATEQVADPFSARVAREEAKRARVPAWPTGATLRLSPPPPPPLARRSRPRARALPPCPPPPRPPVLRPPPPRPPPPRPPPPRPPPLRPALPPSATQPPGTHAEPRAEQLALRAAAGACAVAALACATWRAPQPTLALLLGALISADVATDLYVVLRWAGLEAMCAEAAGIEPPSVMLAAARAAGALPLADAAPAAPPSPPGANTAIAAARARARGASTTYARRGFAAVGALALLAPAALGAWDARRRSEWLDALAALCRVDALLCALRVLGGAIVAGASGGAAAAGAAGVAADAAARRARTALGTTAFVHAACEALVMCYAQAAALAACTAAPDGALAGGGGDGDGDGGGGVSGGNADAMPGASAAAPLNARAGNRPALDGRVLGGGCYDELDVASLLLSLVCAGGGVCAFALAVRLRPDGERRARAASRAACALHMGATLGVRVVATALVLARGGVHAGLTLGAALWLGAWSVHALGARADSPSAARLALVSVVLTLEGGARSAWSATALAFSRALSVALPLGAAALALDLPVADASVENGAALGSNADAEAVAGARTGGSATVDGLRAGAAGSAAGAGATTASLAATDAYTAFGDALGEDAPVRRTLWLVCQSLALLALLTIPAYVSAHTASERAPGASARDAPGDEACGDASERQRGGAALSAGTPGSAPGGVGLL</sequence>
<evidence type="ECO:0000256" key="1">
    <source>
        <dbReference type="ARBA" id="ARBA00022581"/>
    </source>
</evidence>
<keyword evidence="1" id="KW-0945">Host-virus interaction</keyword>
<keyword evidence="3" id="KW-0472">Membrane</keyword>
<keyword evidence="3" id="KW-0812">Transmembrane</keyword>
<reference evidence="4" key="1">
    <citation type="submission" date="2021-05" db="EMBL/GenBank/DDBJ databases">
        <title>The genome of the haptophyte Pavlova lutheri (Diacronema luteri, Pavlovales) - a model for lipid biosynthesis in eukaryotic algae.</title>
        <authorList>
            <person name="Hulatt C.J."/>
            <person name="Posewitz M.C."/>
        </authorList>
    </citation>
    <scope>NUCLEOTIDE SEQUENCE</scope>
    <source>
        <strain evidence="4">NIVA-4/92</strain>
    </source>
</reference>
<dbReference type="PANTHER" id="PTHR13037">
    <property type="entry name" value="FORMIN"/>
    <property type="match status" value="1"/>
</dbReference>
<dbReference type="Proteomes" id="UP000751190">
    <property type="component" value="Unassembled WGS sequence"/>
</dbReference>
<keyword evidence="5" id="KW-1185">Reference proteome</keyword>
<dbReference type="AlphaFoldDB" id="A0A8J6CD26"/>
<gene>
    <name evidence="4" type="ORF">KFE25_011100</name>
</gene>
<feature type="transmembrane region" description="Helical" evidence="3">
    <location>
        <begin position="551"/>
        <end position="571"/>
    </location>
</feature>
<feature type="region of interest" description="Disordered" evidence="2">
    <location>
        <begin position="112"/>
        <end position="196"/>
    </location>
</feature>
<feature type="transmembrane region" description="Helical" evidence="3">
    <location>
        <begin position="486"/>
        <end position="507"/>
    </location>
</feature>
<evidence type="ECO:0000256" key="2">
    <source>
        <dbReference type="SAM" id="MobiDB-lite"/>
    </source>
</evidence>
<feature type="compositionally biased region" description="Pro residues" evidence="2">
    <location>
        <begin position="147"/>
        <end position="187"/>
    </location>
</feature>
<feature type="region of interest" description="Disordered" evidence="2">
    <location>
        <begin position="727"/>
        <end position="771"/>
    </location>
</feature>
<keyword evidence="3" id="KW-1133">Transmembrane helix</keyword>
<evidence type="ECO:0000256" key="3">
    <source>
        <dbReference type="SAM" id="Phobius"/>
    </source>
</evidence>
<organism evidence="4 5">
    <name type="scientific">Diacronema lutheri</name>
    <name type="common">Unicellular marine alga</name>
    <name type="synonym">Monochrysis lutheri</name>
    <dbReference type="NCBI Taxonomy" id="2081491"/>
    <lineage>
        <taxon>Eukaryota</taxon>
        <taxon>Haptista</taxon>
        <taxon>Haptophyta</taxon>
        <taxon>Pavlovophyceae</taxon>
        <taxon>Pavlovales</taxon>
        <taxon>Pavlovaceae</taxon>
        <taxon>Diacronema</taxon>
    </lineage>
</organism>
<comment type="caution">
    <text evidence="4">The sequence shown here is derived from an EMBL/GenBank/DDBJ whole genome shotgun (WGS) entry which is preliminary data.</text>
</comment>
<name>A0A8J6CD26_DIALT</name>